<name>A0A1Y1VC50_9FUNG</name>
<dbReference type="InterPro" id="IPR001002">
    <property type="entry name" value="Chitin-bd_1"/>
</dbReference>
<evidence type="ECO:0000256" key="1">
    <source>
        <dbReference type="ARBA" id="ARBA00001941"/>
    </source>
</evidence>
<dbReference type="AlphaFoldDB" id="A0A1Y1VC50"/>
<organism evidence="9 10">
    <name type="scientific">Piromyces finnis</name>
    <dbReference type="NCBI Taxonomy" id="1754191"/>
    <lineage>
        <taxon>Eukaryota</taxon>
        <taxon>Fungi</taxon>
        <taxon>Fungi incertae sedis</taxon>
        <taxon>Chytridiomycota</taxon>
        <taxon>Chytridiomycota incertae sedis</taxon>
        <taxon>Neocallimastigomycetes</taxon>
        <taxon>Neocallimastigales</taxon>
        <taxon>Neocallimastigaceae</taxon>
        <taxon>Piromyces</taxon>
    </lineage>
</organism>
<feature type="disulfide bond" evidence="7">
    <location>
        <begin position="403"/>
        <end position="415"/>
    </location>
</feature>
<proteinExistence type="predicted"/>
<dbReference type="Proteomes" id="UP000193719">
    <property type="component" value="Unassembled WGS sequence"/>
</dbReference>
<comment type="caution">
    <text evidence="7">Lacks conserved residue(s) required for the propagation of feature annotation.</text>
</comment>
<keyword evidence="4" id="KW-0732">Signal</keyword>
<feature type="disulfide bond" evidence="7">
    <location>
        <begin position="305"/>
        <end position="319"/>
    </location>
</feature>
<dbReference type="SUPFAM" id="SSF52058">
    <property type="entry name" value="L domain-like"/>
    <property type="match status" value="1"/>
</dbReference>
<evidence type="ECO:0000256" key="4">
    <source>
        <dbReference type="ARBA" id="ARBA00022729"/>
    </source>
</evidence>
<dbReference type="PROSITE" id="PS50941">
    <property type="entry name" value="CHIT_BIND_I_2"/>
    <property type="match status" value="3"/>
</dbReference>
<dbReference type="SMART" id="SM00270">
    <property type="entry name" value="ChtBD1"/>
    <property type="match status" value="3"/>
</dbReference>
<dbReference type="PANTHER" id="PTHR46471">
    <property type="entry name" value="CHITIN DEACETYLASE"/>
    <property type="match status" value="1"/>
</dbReference>
<feature type="disulfide bond" evidence="7">
    <location>
        <begin position="408"/>
        <end position="422"/>
    </location>
</feature>
<dbReference type="Pfam" id="PF13855">
    <property type="entry name" value="LRR_8"/>
    <property type="match status" value="1"/>
</dbReference>
<evidence type="ECO:0000256" key="2">
    <source>
        <dbReference type="ARBA" id="ARBA00022669"/>
    </source>
</evidence>
<dbReference type="InterPro" id="IPR032675">
    <property type="entry name" value="LRR_dom_sf"/>
</dbReference>
<dbReference type="InterPro" id="IPR036861">
    <property type="entry name" value="Endochitinase-like_sf"/>
</dbReference>
<feature type="domain" description="Chitin-binding type-1" evidence="8">
    <location>
        <begin position="342"/>
        <end position="386"/>
    </location>
</feature>
<dbReference type="Gene3D" id="3.30.60.10">
    <property type="entry name" value="Endochitinase-like"/>
    <property type="match status" value="3"/>
</dbReference>
<dbReference type="EMBL" id="MCFH01000017">
    <property type="protein sequence ID" value="ORX51846.1"/>
    <property type="molecule type" value="Genomic_DNA"/>
</dbReference>
<sequence>MVFANGKKLNACDKILKLRGIESCTPGVDGSVEKIYIISSKLNQNSIDKLSKYDIKDISVRVTTFAKNLNLEPIGNITNLSSIDLRLDGIEEAPENFIKYFKNARYVYLYYLVLNQKTIEEISALTETKKLSFNKCTFEQTLDYSPLKKLTKLEVLEMDEYLLQNKKENVIAEIPEFVFELKSLKELIVTSSDIRKIPEKLSNLKNLEVLDLNDNDIDDVIPESLNTLPELREIDFTDNINVKGKTLTNPKLTSCKYDSAFTLCEAKEMECLKEFNFKKCSDLNDHYTTNGQCGNGNGKCKPGYCCSKDGWCGKTESHCSVRKGCQYQFGTCNDEPNQESKNGRCGEGFGKCPKGQCCGKDGYCGVTDKHCLSNLGCQSEFGDCHSNNLSVDGRCGVENGARCPEGQCCSKHGWCGKGSNYCDAGCQLLYGDCNKSKV</sequence>
<feature type="disulfide bond" evidence="7">
    <location>
        <begin position="352"/>
        <end position="364"/>
    </location>
</feature>
<evidence type="ECO:0000256" key="6">
    <source>
        <dbReference type="ARBA" id="ARBA00023277"/>
    </source>
</evidence>
<evidence type="ECO:0000256" key="3">
    <source>
        <dbReference type="ARBA" id="ARBA00022723"/>
    </source>
</evidence>
<dbReference type="PROSITE" id="PS00026">
    <property type="entry name" value="CHIT_BIND_I_1"/>
    <property type="match status" value="1"/>
</dbReference>
<feature type="disulfide bond" evidence="7">
    <location>
        <begin position="357"/>
        <end position="371"/>
    </location>
</feature>
<dbReference type="PANTHER" id="PTHR46471:SF2">
    <property type="entry name" value="CHITIN DEACETYLASE-RELATED"/>
    <property type="match status" value="1"/>
</dbReference>
<dbReference type="OrthoDB" id="5985073at2759"/>
<dbReference type="GO" id="GO:0008061">
    <property type="term" value="F:chitin binding"/>
    <property type="evidence" value="ECO:0007669"/>
    <property type="project" value="UniProtKB-UniRule"/>
</dbReference>
<keyword evidence="5" id="KW-0378">Hydrolase</keyword>
<feature type="disulfide bond" evidence="7">
    <location>
        <begin position="300"/>
        <end position="312"/>
    </location>
</feature>
<dbReference type="PROSITE" id="PS51450">
    <property type="entry name" value="LRR"/>
    <property type="match status" value="1"/>
</dbReference>
<evidence type="ECO:0000259" key="8">
    <source>
        <dbReference type="PROSITE" id="PS50941"/>
    </source>
</evidence>
<dbReference type="SUPFAM" id="SSF57016">
    <property type="entry name" value="Plant lectins/antimicrobial peptides"/>
    <property type="match status" value="3"/>
</dbReference>
<protein>
    <recommendedName>
        <fullName evidence="8">Chitin-binding type-1 domain-containing protein</fullName>
    </recommendedName>
</protein>
<dbReference type="GO" id="GO:0016787">
    <property type="term" value="F:hydrolase activity"/>
    <property type="evidence" value="ECO:0007669"/>
    <property type="project" value="UniProtKB-KW"/>
</dbReference>
<evidence type="ECO:0000256" key="5">
    <source>
        <dbReference type="ARBA" id="ARBA00022801"/>
    </source>
</evidence>
<accession>A0A1Y1VC50</accession>
<evidence type="ECO:0000313" key="10">
    <source>
        <dbReference type="Proteomes" id="UP000193719"/>
    </source>
</evidence>
<dbReference type="InterPro" id="IPR001611">
    <property type="entry name" value="Leu-rich_rpt"/>
</dbReference>
<keyword evidence="6" id="KW-0119">Carbohydrate metabolism</keyword>
<comment type="caution">
    <text evidence="9">The sequence shown here is derived from an EMBL/GenBank/DDBJ whole genome shotgun (WGS) entry which is preliminary data.</text>
</comment>
<feature type="domain" description="Chitin-binding type-1" evidence="8">
    <location>
        <begin position="290"/>
        <end position="334"/>
    </location>
</feature>
<keyword evidence="3" id="KW-0479">Metal-binding</keyword>
<dbReference type="GO" id="GO:0046872">
    <property type="term" value="F:metal ion binding"/>
    <property type="evidence" value="ECO:0007669"/>
    <property type="project" value="UniProtKB-KW"/>
</dbReference>
<comment type="cofactor">
    <cofactor evidence="1">
        <name>Co(2+)</name>
        <dbReference type="ChEBI" id="CHEBI:48828"/>
    </cofactor>
</comment>
<dbReference type="STRING" id="1754191.A0A1Y1VC50"/>
<keyword evidence="7" id="KW-1015">Disulfide bond</keyword>
<feature type="domain" description="Chitin-binding type-1" evidence="8">
    <location>
        <begin position="392"/>
        <end position="435"/>
    </location>
</feature>
<reference evidence="9 10" key="1">
    <citation type="submission" date="2016-08" db="EMBL/GenBank/DDBJ databases">
        <title>Genomes of anaerobic fungi encode conserved fungal cellulosomes for biomass hydrolysis.</title>
        <authorList>
            <consortium name="DOE Joint Genome Institute"/>
            <person name="Haitjema C.H."/>
            <person name="Gilmore S.P."/>
            <person name="Henske J.K."/>
            <person name="Solomon K.V."/>
            <person name="De Groot R."/>
            <person name="Kuo A."/>
            <person name="Mondo S.J."/>
            <person name="Salamov A.A."/>
            <person name="Labutti K."/>
            <person name="Zhao Z."/>
            <person name="Chiniquy J."/>
            <person name="Barry K."/>
            <person name="Brewer H.M."/>
            <person name="Purvine S.O."/>
            <person name="Wright A.T."/>
            <person name="Boxma B."/>
            <person name="Van Alen T."/>
            <person name="Hackstein J.H."/>
            <person name="Baker S.E."/>
            <person name="Grigoriev I.V."/>
            <person name="O'Malley M.A."/>
        </authorList>
    </citation>
    <scope>NUCLEOTIDE SEQUENCE [LARGE SCALE GENOMIC DNA]</scope>
    <source>
        <strain evidence="10">finn</strain>
    </source>
</reference>
<dbReference type="Pfam" id="PF00187">
    <property type="entry name" value="Chitin_bind_1"/>
    <property type="match status" value="1"/>
</dbReference>
<evidence type="ECO:0000256" key="7">
    <source>
        <dbReference type="PROSITE-ProRule" id="PRU00261"/>
    </source>
</evidence>
<gene>
    <name evidence="9" type="ORF">BCR36DRAFT_582884</name>
</gene>
<dbReference type="CDD" id="cd00035">
    <property type="entry name" value="ChtBD1"/>
    <property type="match status" value="3"/>
</dbReference>
<dbReference type="InterPro" id="IPR018371">
    <property type="entry name" value="Chitin-binding_1_CS"/>
</dbReference>
<dbReference type="Gene3D" id="3.80.10.10">
    <property type="entry name" value="Ribonuclease Inhibitor"/>
    <property type="match status" value="2"/>
</dbReference>
<keyword evidence="2 7" id="KW-0147">Chitin-binding</keyword>
<reference evidence="9 10" key="2">
    <citation type="submission" date="2016-08" db="EMBL/GenBank/DDBJ databases">
        <title>Pervasive Adenine N6-methylation of Active Genes in Fungi.</title>
        <authorList>
            <consortium name="DOE Joint Genome Institute"/>
            <person name="Mondo S.J."/>
            <person name="Dannebaum R.O."/>
            <person name="Kuo R.C."/>
            <person name="Labutti K."/>
            <person name="Haridas S."/>
            <person name="Kuo A."/>
            <person name="Salamov A."/>
            <person name="Ahrendt S.R."/>
            <person name="Lipzen A."/>
            <person name="Sullivan W."/>
            <person name="Andreopoulos W.B."/>
            <person name="Clum A."/>
            <person name="Lindquist E."/>
            <person name="Daum C."/>
            <person name="Ramamoorthy G.K."/>
            <person name="Gryganskyi A."/>
            <person name="Culley D."/>
            <person name="Magnuson J.K."/>
            <person name="James T.Y."/>
            <person name="O'Malley M.A."/>
            <person name="Stajich J.E."/>
            <person name="Spatafora J.W."/>
            <person name="Visel A."/>
            <person name="Grigoriev I.V."/>
        </authorList>
    </citation>
    <scope>NUCLEOTIDE SEQUENCE [LARGE SCALE GENOMIC DNA]</scope>
    <source>
        <strain evidence="10">finn</strain>
    </source>
</reference>
<evidence type="ECO:0000313" key="9">
    <source>
        <dbReference type="EMBL" id="ORX51846.1"/>
    </source>
</evidence>
<keyword evidence="10" id="KW-1185">Reference proteome</keyword>